<name>A0ABT0MKW7_9GAMM</name>
<feature type="compositionally biased region" description="Polar residues" evidence="2">
    <location>
        <begin position="453"/>
        <end position="463"/>
    </location>
</feature>
<evidence type="ECO:0000256" key="1">
    <source>
        <dbReference type="ARBA" id="ARBA00023002"/>
    </source>
</evidence>
<protein>
    <submittedName>
        <fullName evidence="5">2-oxoacid:acceptor oxidoreductase subunit alpha</fullName>
    </submittedName>
</protein>
<dbReference type="PANTHER" id="PTHR32154:SF29">
    <property type="entry name" value="BLR6743 PROTEIN"/>
    <property type="match status" value="1"/>
</dbReference>
<dbReference type="Gene3D" id="3.40.50.970">
    <property type="match status" value="1"/>
</dbReference>
<sequence>MTPSLSPLQSINDFVVKFANVNGSGSASANELFAKAILRMGVPVSPRNIFPSNIQGLPTWYEVRVSERGWLGRRGGVDLMVAMNPQTWDADLAEIEAGGYLFYDNSKPLPKSKFRDDINIIGVPLTEICNAAYSDPRQRQLFKNIMYVGALSALLDMDVPTIETLIGEQYKGKEKLLKPNIEALHLGRDWVREHLPHPIGLRVQKADAVGDKIFVEGNAAAALGCVYGGATVCAWYPITPSSSLAEAFQKYCQKYRVDEEGRARYAIIQAEDEIASIGMVVGAGWNGARAFTTTAGPGISLMNEFIGLAYFAEIPVTIIDVQRGGPSTGMPTRTQQSDVLACAYASHGDTKHVLLFPEDPHECFEFSAAAFDLADRLQTPIFVMTDLDIGMNQRLCAPFAWDDAKRYDRGKVMTAAQLEEGREFARYKDVDGDGIPYRTYPGTHPEKGAYFTRGTSRNPQAQYSERGPDYVYNMQRLLQKFDTAKSLVPQPIASRSDVPARHGAIYFGSTSPAMQEAIERLRDDGIALDTMRVRAFPFPDSVKDFIDAHDSVFVVEQNRDAQLRSLLVNEFGIDPARLVAVLHYDGTPITARFIADAICSRLRPASHQHKVA</sequence>
<comment type="caution">
    <text evidence="5">The sequence shown here is derived from an EMBL/GenBank/DDBJ whole genome shotgun (WGS) entry which is preliminary data.</text>
</comment>
<dbReference type="InterPro" id="IPR002869">
    <property type="entry name" value="Pyrv_flavodox_OxRed_cen"/>
</dbReference>
<feature type="region of interest" description="Disordered" evidence="2">
    <location>
        <begin position="446"/>
        <end position="465"/>
    </location>
</feature>
<dbReference type="NCBIfam" id="TIGR03710">
    <property type="entry name" value="OAFO_sf"/>
    <property type="match status" value="1"/>
</dbReference>
<dbReference type="InterPro" id="IPR022367">
    <property type="entry name" value="2-oxoacid/accept_OxRdtase_asu"/>
</dbReference>
<keyword evidence="1" id="KW-0560">Oxidoreductase</keyword>
<dbReference type="InterPro" id="IPR009014">
    <property type="entry name" value="Transketo_C/PFOR_II"/>
</dbReference>
<keyword evidence="6" id="KW-1185">Reference proteome</keyword>
<dbReference type="SUPFAM" id="SSF52518">
    <property type="entry name" value="Thiamin diphosphate-binding fold (THDP-binding)"/>
    <property type="match status" value="1"/>
</dbReference>
<gene>
    <name evidence="5" type="ORF">M2650_12985</name>
</gene>
<reference evidence="5 6" key="1">
    <citation type="submission" date="2022-05" db="EMBL/GenBank/DDBJ databases">
        <title>Luteimonas sp. SX5, whole genome shotgun sequencing project.</title>
        <authorList>
            <person name="Zhao G."/>
            <person name="Shen L."/>
        </authorList>
    </citation>
    <scope>NUCLEOTIDE SEQUENCE [LARGE SCALE GENOMIC DNA]</scope>
    <source>
        <strain evidence="5 6">SX5</strain>
    </source>
</reference>
<dbReference type="SUPFAM" id="SSF52922">
    <property type="entry name" value="TK C-terminal domain-like"/>
    <property type="match status" value="1"/>
</dbReference>
<dbReference type="Gene3D" id="3.40.920.10">
    <property type="entry name" value="Pyruvate-ferredoxin oxidoreductase, PFOR, domain III"/>
    <property type="match status" value="1"/>
</dbReference>
<dbReference type="InterPro" id="IPR019752">
    <property type="entry name" value="Pyrv/ketoisovalerate_OxRed_cat"/>
</dbReference>
<evidence type="ECO:0000313" key="5">
    <source>
        <dbReference type="EMBL" id="MCL1635537.1"/>
    </source>
</evidence>
<proteinExistence type="predicted"/>
<dbReference type="RefSeq" id="WP_249475188.1">
    <property type="nucleotide sequence ID" value="NZ_JAMBEP010000003.1"/>
</dbReference>
<dbReference type="Pfam" id="PF01558">
    <property type="entry name" value="POR"/>
    <property type="match status" value="1"/>
</dbReference>
<dbReference type="EMBL" id="JAMBEP010000003">
    <property type="protein sequence ID" value="MCL1635537.1"/>
    <property type="molecule type" value="Genomic_DNA"/>
</dbReference>
<accession>A0ABT0MKW7</accession>
<dbReference type="SUPFAM" id="SSF53323">
    <property type="entry name" value="Pyruvate-ferredoxin oxidoreductase, PFOR, domain III"/>
    <property type="match status" value="1"/>
</dbReference>
<feature type="domain" description="Pyruvate/ketoisovalerate oxidoreductase catalytic" evidence="3">
    <location>
        <begin position="23"/>
        <end position="188"/>
    </location>
</feature>
<evidence type="ECO:0000256" key="2">
    <source>
        <dbReference type="SAM" id="MobiDB-lite"/>
    </source>
</evidence>
<organism evidence="5 6">
    <name type="scientific">Luteimonas galliterrae</name>
    <dbReference type="NCBI Taxonomy" id="2940486"/>
    <lineage>
        <taxon>Bacteria</taxon>
        <taxon>Pseudomonadati</taxon>
        <taxon>Pseudomonadota</taxon>
        <taxon>Gammaproteobacteria</taxon>
        <taxon>Lysobacterales</taxon>
        <taxon>Lysobacteraceae</taxon>
        <taxon>Luteimonas</taxon>
    </lineage>
</organism>
<feature type="domain" description="Pyruvate flavodoxin/ferredoxin oxidoreductase pyrimidine binding" evidence="4">
    <location>
        <begin position="225"/>
        <end position="390"/>
    </location>
</feature>
<evidence type="ECO:0000259" key="3">
    <source>
        <dbReference type="Pfam" id="PF01558"/>
    </source>
</evidence>
<dbReference type="Pfam" id="PF01855">
    <property type="entry name" value="POR_N"/>
    <property type="match status" value="1"/>
</dbReference>
<dbReference type="Gene3D" id="3.40.50.920">
    <property type="match status" value="1"/>
</dbReference>
<evidence type="ECO:0000313" key="6">
    <source>
        <dbReference type="Proteomes" id="UP001431217"/>
    </source>
</evidence>
<dbReference type="CDD" id="cd07034">
    <property type="entry name" value="TPP_PYR_PFOR_IOR-alpha_like"/>
    <property type="match status" value="1"/>
</dbReference>
<dbReference type="InterPro" id="IPR002880">
    <property type="entry name" value="Pyrv_Fd/Flavodoxin_OxRdtase_N"/>
</dbReference>
<dbReference type="InterPro" id="IPR050722">
    <property type="entry name" value="Pyruvate:ferred/Flavod_OxRd"/>
</dbReference>
<evidence type="ECO:0000259" key="4">
    <source>
        <dbReference type="Pfam" id="PF01855"/>
    </source>
</evidence>
<dbReference type="PANTHER" id="PTHR32154">
    <property type="entry name" value="PYRUVATE-FLAVODOXIN OXIDOREDUCTASE-RELATED"/>
    <property type="match status" value="1"/>
</dbReference>
<dbReference type="InterPro" id="IPR029061">
    <property type="entry name" value="THDP-binding"/>
</dbReference>
<dbReference type="Proteomes" id="UP001431217">
    <property type="component" value="Unassembled WGS sequence"/>
</dbReference>